<name>X1SDC4_9ZZZZ</name>
<proteinExistence type="predicted"/>
<dbReference type="AlphaFoldDB" id="X1SDC4"/>
<dbReference type="EMBL" id="BARW01010509">
    <property type="protein sequence ID" value="GAI77141.1"/>
    <property type="molecule type" value="Genomic_DNA"/>
</dbReference>
<evidence type="ECO:0000256" key="1">
    <source>
        <dbReference type="SAM" id="MobiDB-lite"/>
    </source>
</evidence>
<organism evidence="2">
    <name type="scientific">marine sediment metagenome</name>
    <dbReference type="NCBI Taxonomy" id="412755"/>
    <lineage>
        <taxon>unclassified sequences</taxon>
        <taxon>metagenomes</taxon>
        <taxon>ecological metagenomes</taxon>
    </lineage>
</organism>
<evidence type="ECO:0000313" key="2">
    <source>
        <dbReference type="EMBL" id="GAI77141.1"/>
    </source>
</evidence>
<accession>X1SDC4</accession>
<feature type="compositionally biased region" description="Polar residues" evidence="1">
    <location>
        <begin position="1"/>
        <end position="15"/>
    </location>
</feature>
<sequence length="56" mass="6267">MDLSNDRNNSYNSTQKEIEGKVTEEDTNNIHNGLNILAGIIARDVYDKQKGNISSK</sequence>
<reference evidence="2" key="1">
    <citation type="journal article" date="2014" name="Front. Microbiol.">
        <title>High frequency of phylogenetically diverse reductive dehalogenase-homologous genes in deep subseafloor sedimentary metagenomes.</title>
        <authorList>
            <person name="Kawai M."/>
            <person name="Futagami T."/>
            <person name="Toyoda A."/>
            <person name="Takaki Y."/>
            <person name="Nishi S."/>
            <person name="Hori S."/>
            <person name="Arai W."/>
            <person name="Tsubouchi T."/>
            <person name="Morono Y."/>
            <person name="Uchiyama I."/>
            <person name="Ito T."/>
            <person name="Fujiyama A."/>
            <person name="Inagaki F."/>
            <person name="Takami H."/>
        </authorList>
    </citation>
    <scope>NUCLEOTIDE SEQUENCE</scope>
    <source>
        <strain evidence="2">Expedition CK06-06</strain>
    </source>
</reference>
<gene>
    <name evidence="2" type="ORF">S12H4_20660</name>
</gene>
<protein>
    <submittedName>
        <fullName evidence="2">Uncharacterized protein</fullName>
    </submittedName>
</protein>
<comment type="caution">
    <text evidence="2">The sequence shown here is derived from an EMBL/GenBank/DDBJ whole genome shotgun (WGS) entry which is preliminary data.</text>
</comment>
<feature type="region of interest" description="Disordered" evidence="1">
    <location>
        <begin position="1"/>
        <end position="24"/>
    </location>
</feature>